<keyword evidence="3" id="KW-1185">Reference proteome</keyword>
<proteinExistence type="predicted"/>
<evidence type="ECO:0000313" key="2">
    <source>
        <dbReference type="EMBL" id="RVT94596.1"/>
    </source>
</evidence>
<dbReference type="AlphaFoldDB" id="A0A437MAE3"/>
<sequence>MLIAIVVGLGNSASVDARKAKRPPAHSARADSSPMVRIRGVAADGEMTPLQFAQWLKRQPPDLLTATGMPGLRRVSMRTELLNRTSDEFREADADGNGRVSPGEIADLLASRAARMNRT</sequence>
<dbReference type="EMBL" id="SACN01000001">
    <property type="protein sequence ID" value="RVT94596.1"/>
    <property type="molecule type" value="Genomic_DNA"/>
</dbReference>
<dbReference type="PROSITE" id="PS50222">
    <property type="entry name" value="EF_HAND_2"/>
    <property type="match status" value="1"/>
</dbReference>
<dbReference type="Proteomes" id="UP000282971">
    <property type="component" value="Unassembled WGS sequence"/>
</dbReference>
<organism evidence="2 3">
    <name type="scientific">Sphingomonas crocodyli</name>
    <dbReference type="NCBI Taxonomy" id="1979270"/>
    <lineage>
        <taxon>Bacteria</taxon>
        <taxon>Pseudomonadati</taxon>
        <taxon>Pseudomonadota</taxon>
        <taxon>Alphaproteobacteria</taxon>
        <taxon>Sphingomonadales</taxon>
        <taxon>Sphingomonadaceae</taxon>
        <taxon>Sphingomonas</taxon>
    </lineage>
</organism>
<dbReference type="InterPro" id="IPR002048">
    <property type="entry name" value="EF_hand_dom"/>
</dbReference>
<dbReference type="RefSeq" id="WP_127744170.1">
    <property type="nucleotide sequence ID" value="NZ_SACN01000001.1"/>
</dbReference>
<feature type="domain" description="EF-hand" evidence="1">
    <location>
        <begin position="80"/>
        <end position="115"/>
    </location>
</feature>
<dbReference type="GO" id="GO:0005509">
    <property type="term" value="F:calcium ion binding"/>
    <property type="evidence" value="ECO:0007669"/>
    <property type="project" value="InterPro"/>
</dbReference>
<comment type="caution">
    <text evidence="2">The sequence shown here is derived from an EMBL/GenBank/DDBJ whole genome shotgun (WGS) entry which is preliminary data.</text>
</comment>
<protein>
    <recommendedName>
        <fullName evidence="1">EF-hand domain-containing protein</fullName>
    </recommendedName>
</protein>
<name>A0A437MAE3_9SPHN</name>
<gene>
    <name evidence="2" type="ORF">EOD43_12385</name>
</gene>
<evidence type="ECO:0000259" key="1">
    <source>
        <dbReference type="PROSITE" id="PS50222"/>
    </source>
</evidence>
<evidence type="ECO:0000313" key="3">
    <source>
        <dbReference type="Proteomes" id="UP000282971"/>
    </source>
</evidence>
<dbReference type="OrthoDB" id="7591090at2"/>
<dbReference type="InterPro" id="IPR018247">
    <property type="entry name" value="EF_Hand_1_Ca_BS"/>
</dbReference>
<dbReference type="PROSITE" id="PS00018">
    <property type="entry name" value="EF_HAND_1"/>
    <property type="match status" value="1"/>
</dbReference>
<accession>A0A437MAE3</accession>
<reference evidence="2 3" key="1">
    <citation type="submission" date="2019-01" db="EMBL/GenBank/DDBJ databases">
        <authorList>
            <person name="Chen W.-M."/>
        </authorList>
    </citation>
    <scope>NUCLEOTIDE SEQUENCE [LARGE SCALE GENOMIC DNA]</scope>
    <source>
        <strain evidence="2 3">CCP-7</strain>
    </source>
</reference>